<protein>
    <submittedName>
        <fullName evidence="2">Uncharacterized protein</fullName>
    </submittedName>
</protein>
<dbReference type="Proteomes" id="UP000249393">
    <property type="component" value="Unassembled WGS sequence"/>
</dbReference>
<proteinExistence type="predicted"/>
<keyword evidence="1" id="KW-0812">Transmembrane</keyword>
<keyword evidence="1" id="KW-0472">Membrane</keyword>
<name>A0A2W5VH56_9CAUL</name>
<evidence type="ECO:0000313" key="2">
    <source>
        <dbReference type="EMBL" id="PZR35976.1"/>
    </source>
</evidence>
<keyword evidence="1" id="KW-1133">Transmembrane helix</keyword>
<dbReference type="AlphaFoldDB" id="A0A2W5VH56"/>
<sequence length="112" mass="11452">MAVLGLACAAYAFTRHDPLPAVAHVERVIPNAFAAAPLVGVLAGLAMAALPLAMLWRRREAQTLALAGVWTGFALANLLGNYPAPVLGAGASPLLGWLLSIGLASINPGEND</sequence>
<feature type="transmembrane region" description="Helical" evidence="1">
    <location>
        <begin position="86"/>
        <end position="106"/>
    </location>
</feature>
<feature type="transmembrane region" description="Helical" evidence="1">
    <location>
        <begin position="33"/>
        <end position="56"/>
    </location>
</feature>
<evidence type="ECO:0000313" key="3">
    <source>
        <dbReference type="Proteomes" id="UP000249393"/>
    </source>
</evidence>
<reference evidence="2 3" key="1">
    <citation type="submission" date="2017-08" db="EMBL/GenBank/DDBJ databases">
        <title>Infants hospitalized years apart are colonized by the same room-sourced microbial strains.</title>
        <authorList>
            <person name="Brooks B."/>
            <person name="Olm M.R."/>
            <person name="Firek B.A."/>
            <person name="Baker R."/>
            <person name="Thomas B.C."/>
            <person name="Morowitz M.J."/>
            <person name="Banfield J.F."/>
        </authorList>
    </citation>
    <scope>NUCLEOTIDE SEQUENCE [LARGE SCALE GENOMIC DNA]</scope>
    <source>
        <strain evidence="2">S2_003_000_R2_4</strain>
    </source>
</reference>
<organism evidence="2 3">
    <name type="scientific">Caulobacter segnis</name>
    <dbReference type="NCBI Taxonomy" id="88688"/>
    <lineage>
        <taxon>Bacteria</taxon>
        <taxon>Pseudomonadati</taxon>
        <taxon>Pseudomonadota</taxon>
        <taxon>Alphaproteobacteria</taxon>
        <taxon>Caulobacterales</taxon>
        <taxon>Caulobacteraceae</taxon>
        <taxon>Caulobacter</taxon>
    </lineage>
</organism>
<gene>
    <name evidence="2" type="ORF">DI526_05140</name>
</gene>
<accession>A0A2W5VH56</accession>
<dbReference type="EMBL" id="QFQZ01000010">
    <property type="protein sequence ID" value="PZR35976.1"/>
    <property type="molecule type" value="Genomic_DNA"/>
</dbReference>
<comment type="caution">
    <text evidence="2">The sequence shown here is derived from an EMBL/GenBank/DDBJ whole genome shotgun (WGS) entry which is preliminary data.</text>
</comment>
<evidence type="ECO:0000256" key="1">
    <source>
        <dbReference type="SAM" id="Phobius"/>
    </source>
</evidence>
<feature type="transmembrane region" description="Helical" evidence="1">
    <location>
        <begin position="63"/>
        <end position="80"/>
    </location>
</feature>